<keyword evidence="3" id="KW-0378">Hydrolase</keyword>
<gene>
    <name evidence="6" type="ORF">ELE36_06810</name>
</gene>
<dbReference type="PANTHER" id="PTHR30417">
    <property type="entry name" value="N-ACETYLMURAMOYL-L-ALANINE AMIDASE AMID"/>
    <property type="match status" value="1"/>
</dbReference>
<dbReference type="Pfam" id="PF01510">
    <property type="entry name" value="Amidase_2"/>
    <property type="match status" value="1"/>
</dbReference>
<dbReference type="CDD" id="cd06583">
    <property type="entry name" value="PGRP"/>
    <property type="match status" value="1"/>
</dbReference>
<dbReference type="Proteomes" id="UP000291562">
    <property type="component" value="Chromosome"/>
</dbReference>
<name>A0A411HHV2_9GAMM</name>
<keyword evidence="7" id="KW-1185">Reference proteome</keyword>
<keyword evidence="4" id="KW-0961">Cell wall biogenesis/degradation</keyword>
<dbReference type="InterPro" id="IPR036505">
    <property type="entry name" value="Amidase/PGRP_sf"/>
</dbReference>
<dbReference type="GO" id="GO:0071555">
    <property type="term" value="P:cell wall organization"/>
    <property type="evidence" value="ECO:0007669"/>
    <property type="project" value="UniProtKB-KW"/>
</dbReference>
<dbReference type="Gene3D" id="3.40.80.10">
    <property type="entry name" value="Peptidoglycan recognition protein-like"/>
    <property type="match status" value="1"/>
</dbReference>
<dbReference type="GO" id="GO:0019867">
    <property type="term" value="C:outer membrane"/>
    <property type="evidence" value="ECO:0007669"/>
    <property type="project" value="TreeGrafter"/>
</dbReference>
<dbReference type="KEGG" id="xbc:ELE36_06810"/>
<evidence type="ECO:0000256" key="1">
    <source>
        <dbReference type="ARBA" id="ARBA00001561"/>
    </source>
</evidence>
<evidence type="ECO:0000259" key="5">
    <source>
        <dbReference type="SMART" id="SM00644"/>
    </source>
</evidence>
<dbReference type="GO" id="GO:0008745">
    <property type="term" value="F:N-acetylmuramoyl-L-alanine amidase activity"/>
    <property type="evidence" value="ECO:0007669"/>
    <property type="project" value="UniProtKB-EC"/>
</dbReference>
<sequence>MPAIITIHDQPLPYESRLDERATASIDLIVIHCTELPDMATAREFGERVRYTSGTGNSGHYYVDVDGSIYRYVADRRIANHTVGYNSRSIGIELANVGRYPYWGDSRHQAFTVPYTEPQIESLLGLLRKLRNDHPGIRYIAGHEDLDLRLEPAVDDATIMLPRRQDPGPLFPWPRVIADIALERLHATPAP</sequence>
<organism evidence="6 7">
    <name type="scientific">Pseudolysobacter antarcticus</name>
    <dbReference type="NCBI Taxonomy" id="2511995"/>
    <lineage>
        <taxon>Bacteria</taxon>
        <taxon>Pseudomonadati</taxon>
        <taxon>Pseudomonadota</taxon>
        <taxon>Gammaproteobacteria</taxon>
        <taxon>Lysobacterales</taxon>
        <taxon>Rhodanobacteraceae</taxon>
        <taxon>Pseudolysobacter</taxon>
    </lineage>
</organism>
<comment type="catalytic activity">
    <reaction evidence="1">
        <text>Hydrolyzes the link between N-acetylmuramoyl residues and L-amino acid residues in certain cell-wall glycopeptides.</text>
        <dbReference type="EC" id="3.5.1.28"/>
    </reaction>
</comment>
<dbReference type="GO" id="GO:0009254">
    <property type="term" value="P:peptidoglycan turnover"/>
    <property type="evidence" value="ECO:0007669"/>
    <property type="project" value="TreeGrafter"/>
</dbReference>
<feature type="domain" description="N-acetylmuramoyl-L-alanine amidase" evidence="5">
    <location>
        <begin position="16"/>
        <end position="153"/>
    </location>
</feature>
<dbReference type="EC" id="3.5.1.28" evidence="2"/>
<dbReference type="OrthoDB" id="9794842at2"/>
<dbReference type="RefSeq" id="WP_129832357.1">
    <property type="nucleotide sequence ID" value="NZ_CP035704.1"/>
</dbReference>
<dbReference type="EMBL" id="CP035704">
    <property type="protein sequence ID" value="QBB70098.1"/>
    <property type="molecule type" value="Genomic_DNA"/>
</dbReference>
<dbReference type="SUPFAM" id="SSF55846">
    <property type="entry name" value="N-acetylmuramoyl-L-alanine amidase-like"/>
    <property type="match status" value="1"/>
</dbReference>
<evidence type="ECO:0000256" key="2">
    <source>
        <dbReference type="ARBA" id="ARBA00011901"/>
    </source>
</evidence>
<protein>
    <recommendedName>
        <fullName evidence="2">N-acetylmuramoyl-L-alanine amidase</fullName>
        <ecNumber evidence="2">3.5.1.28</ecNumber>
    </recommendedName>
</protein>
<dbReference type="SMART" id="SM00644">
    <property type="entry name" value="Ami_2"/>
    <property type="match status" value="1"/>
</dbReference>
<evidence type="ECO:0000313" key="7">
    <source>
        <dbReference type="Proteomes" id="UP000291562"/>
    </source>
</evidence>
<evidence type="ECO:0000256" key="4">
    <source>
        <dbReference type="ARBA" id="ARBA00023316"/>
    </source>
</evidence>
<evidence type="ECO:0000313" key="6">
    <source>
        <dbReference type="EMBL" id="QBB70098.1"/>
    </source>
</evidence>
<dbReference type="PANTHER" id="PTHR30417:SF1">
    <property type="entry name" value="N-ACETYLMURAMOYL-L-ALANINE AMIDASE AMID"/>
    <property type="match status" value="1"/>
</dbReference>
<dbReference type="InterPro" id="IPR002502">
    <property type="entry name" value="Amidase_domain"/>
</dbReference>
<reference evidence="6 7" key="1">
    <citation type="submission" date="2019-01" db="EMBL/GenBank/DDBJ databases">
        <title>Pseudolysobacter antarctica gen. nov., sp. nov., isolated from Fildes Peninsula, Antarctica.</title>
        <authorList>
            <person name="Wei Z."/>
            <person name="Peng F."/>
        </authorList>
    </citation>
    <scope>NUCLEOTIDE SEQUENCE [LARGE SCALE GENOMIC DNA]</scope>
    <source>
        <strain evidence="6 7">AQ6-296</strain>
    </source>
</reference>
<dbReference type="InterPro" id="IPR051206">
    <property type="entry name" value="NAMLAA_amidase_2"/>
</dbReference>
<proteinExistence type="predicted"/>
<evidence type="ECO:0000256" key="3">
    <source>
        <dbReference type="ARBA" id="ARBA00022801"/>
    </source>
</evidence>
<dbReference type="AlphaFoldDB" id="A0A411HHV2"/>
<dbReference type="GO" id="GO:0009253">
    <property type="term" value="P:peptidoglycan catabolic process"/>
    <property type="evidence" value="ECO:0007669"/>
    <property type="project" value="InterPro"/>
</dbReference>
<accession>A0A411HHV2</accession>